<dbReference type="Proteomes" id="UP001281147">
    <property type="component" value="Unassembled WGS sequence"/>
</dbReference>
<organism evidence="1 2">
    <name type="scientific">Vermiconidia calcicola</name>
    <dbReference type="NCBI Taxonomy" id="1690605"/>
    <lineage>
        <taxon>Eukaryota</taxon>
        <taxon>Fungi</taxon>
        <taxon>Dikarya</taxon>
        <taxon>Ascomycota</taxon>
        <taxon>Pezizomycotina</taxon>
        <taxon>Dothideomycetes</taxon>
        <taxon>Dothideomycetidae</taxon>
        <taxon>Mycosphaerellales</taxon>
        <taxon>Extremaceae</taxon>
        <taxon>Vermiconidia</taxon>
    </lineage>
</organism>
<name>A0ACC3N2K7_9PEZI</name>
<proteinExistence type="predicted"/>
<evidence type="ECO:0000313" key="2">
    <source>
        <dbReference type="Proteomes" id="UP001281147"/>
    </source>
</evidence>
<keyword evidence="2" id="KW-1185">Reference proteome</keyword>
<evidence type="ECO:0000313" key="1">
    <source>
        <dbReference type="EMBL" id="KAK3708622.1"/>
    </source>
</evidence>
<protein>
    <submittedName>
        <fullName evidence="1">Uncharacterized protein</fullName>
    </submittedName>
</protein>
<sequence>MRLHARNGESGHEALEEYDLMQQQHEADKRLLQHRSFEIFRTKPNRHRALVSALLMIFNQFLGVYVLANYGVLIYTSLGMKGNVPLLLNACWTTLTIVLNTLCAFFVDRYGRKRFLLIGTVGCCVALIFEAALTATYYDTNNDAGLAAAVFFVWFYLLFWSTFMDATQFVYVSEIWPNHLRSQGTAWGMAWFFLTSEVTLVAAPIALNNVGWKYVQAENAHHKVIILLLIHLSRFYLVLICPSVVYIFVICYLFPETRQLTLEDIGNKFGDKHVVAQWSGISEEEMQEITDNAIELTIDGQVPDDDGLIRSENGLEAKKRSRNDSDSSRKTVFDSTRQMA</sequence>
<accession>A0ACC3N2K7</accession>
<dbReference type="EMBL" id="JAUTXU010000099">
    <property type="protein sequence ID" value="KAK3708622.1"/>
    <property type="molecule type" value="Genomic_DNA"/>
</dbReference>
<gene>
    <name evidence="1" type="ORF">LTR37_011344</name>
</gene>
<reference evidence="1" key="1">
    <citation type="submission" date="2023-07" db="EMBL/GenBank/DDBJ databases">
        <title>Black Yeasts Isolated from many extreme environments.</title>
        <authorList>
            <person name="Coleine C."/>
            <person name="Stajich J.E."/>
            <person name="Selbmann L."/>
        </authorList>
    </citation>
    <scope>NUCLEOTIDE SEQUENCE</scope>
    <source>
        <strain evidence="1">CCFEE 5714</strain>
    </source>
</reference>
<comment type="caution">
    <text evidence="1">The sequence shown here is derived from an EMBL/GenBank/DDBJ whole genome shotgun (WGS) entry which is preliminary data.</text>
</comment>